<keyword evidence="3" id="KW-1185">Reference proteome</keyword>
<dbReference type="EMBL" id="BMXE01000008">
    <property type="protein sequence ID" value="GHB45167.1"/>
    <property type="molecule type" value="Genomic_DNA"/>
</dbReference>
<feature type="transmembrane region" description="Helical" evidence="1">
    <location>
        <begin position="20"/>
        <end position="37"/>
    </location>
</feature>
<reference evidence="3" key="1">
    <citation type="journal article" date="2019" name="Int. J. Syst. Evol. Microbiol.">
        <title>The Global Catalogue of Microorganisms (GCM) 10K type strain sequencing project: providing services to taxonomists for standard genome sequencing and annotation.</title>
        <authorList>
            <consortium name="The Broad Institute Genomics Platform"/>
            <consortium name="The Broad Institute Genome Sequencing Center for Infectious Disease"/>
            <person name="Wu L."/>
            <person name="Ma J."/>
        </authorList>
    </citation>
    <scope>NUCLEOTIDE SEQUENCE [LARGE SCALE GENOMIC DNA]</scope>
    <source>
        <strain evidence="3">KCTC 12861</strain>
    </source>
</reference>
<evidence type="ECO:0000313" key="2">
    <source>
        <dbReference type="EMBL" id="GHB45167.1"/>
    </source>
</evidence>
<keyword evidence="1" id="KW-0812">Transmembrane</keyword>
<gene>
    <name evidence="2" type="ORF">GCM10007094_38200</name>
</gene>
<dbReference type="RefSeq" id="WP_189438400.1">
    <property type="nucleotide sequence ID" value="NZ_BMXE01000008.1"/>
</dbReference>
<evidence type="ECO:0000256" key="1">
    <source>
        <dbReference type="SAM" id="Phobius"/>
    </source>
</evidence>
<comment type="caution">
    <text evidence="2">The sequence shown here is derived from an EMBL/GenBank/DDBJ whole genome shotgun (WGS) entry which is preliminary data.</text>
</comment>
<proteinExistence type="predicted"/>
<sequence length="71" mass="7591">MLSLLKGLLQRDVGNASVEFGLISGLVALTILAMVSAPKLSDADFLPASEKAQPSETKPKLQLWELVKPTN</sequence>
<keyword evidence="1" id="KW-1133">Transmembrane helix</keyword>
<dbReference type="Proteomes" id="UP000637980">
    <property type="component" value="Unassembled WGS sequence"/>
</dbReference>
<evidence type="ECO:0000313" key="3">
    <source>
        <dbReference type="Proteomes" id="UP000637980"/>
    </source>
</evidence>
<protein>
    <submittedName>
        <fullName evidence="2">Uncharacterized protein</fullName>
    </submittedName>
</protein>
<name>A0ABQ3EL29_9HYPH</name>
<accession>A0ABQ3EL29</accession>
<organism evidence="2 3">
    <name type="scientific">Pseudovibrio japonicus</name>
    <dbReference type="NCBI Taxonomy" id="366534"/>
    <lineage>
        <taxon>Bacteria</taxon>
        <taxon>Pseudomonadati</taxon>
        <taxon>Pseudomonadota</taxon>
        <taxon>Alphaproteobacteria</taxon>
        <taxon>Hyphomicrobiales</taxon>
        <taxon>Stappiaceae</taxon>
        <taxon>Pseudovibrio</taxon>
    </lineage>
</organism>
<keyword evidence="1" id="KW-0472">Membrane</keyword>